<evidence type="ECO:0000259" key="10">
    <source>
        <dbReference type="PROSITE" id="PS50112"/>
    </source>
</evidence>
<dbReference type="InterPro" id="IPR029016">
    <property type="entry name" value="GAF-like_dom_sf"/>
</dbReference>
<gene>
    <name evidence="12" type="ORF">GJR96_12145</name>
</gene>
<dbReference type="PANTHER" id="PTHR43711:SF1">
    <property type="entry name" value="HISTIDINE KINASE 1"/>
    <property type="match status" value="1"/>
</dbReference>
<dbReference type="PANTHER" id="PTHR43711">
    <property type="entry name" value="TWO-COMPONENT HISTIDINE KINASE"/>
    <property type="match status" value="1"/>
</dbReference>
<dbReference type="Pfam" id="PF00072">
    <property type="entry name" value="Response_reg"/>
    <property type="match status" value="1"/>
</dbReference>
<evidence type="ECO:0000259" key="11">
    <source>
        <dbReference type="PROSITE" id="PS50113"/>
    </source>
</evidence>
<dbReference type="SMART" id="SM00448">
    <property type="entry name" value="REC"/>
    <property type="match status" value="1"/>
</dbReference>
<dbReference type="InterPro" id="IPR036097">
    <property type="entry name" value="HisK_dim/P_sf"/>
</dbReference>
<dbReference type="AlphaFoldDB" id="A0A6A8GKU1"/>
<feature type="domain" description="Histidine kinase" evidence="8">
    <location>
        <begin position="527"/>
        <end position="714"/>
    </location>
</feature>
<dbReference type="GO" id="GO:0000155">
    <property type="term" value="F:phosphorelay sensor kinase activity"/>
    <property type="evidence" value="ECO:0007669"/>
    <property type="project" value="InterPro"/>
</dbReference>
<dbReference type="SUPFAM" id="SSF55781">
    <property type="entry name" value="GAF domain-like"/>
    <property type="match status" value="1"/>
</dbReference>
<dbReference type="PROSITE" id="PS50109">
    <property type="entry name" value="HIS_KIN"/>
    <property type="match status" value="1"/>
</dbReference>
<feature type="domain" description="PAC" evidence="11">
    <location>
        <begin position="455"/>
        <end position="509"/>
    </location>
</feature>
<dbReference type="CDD" id="cd00130">
    <property type="entry name" value="PAS"/>
    <property type="match status" value="1"/>
</dbReference>
<keyword evidence="3" id="KW-0808">Transferase</keyword>
<dbReference type="InterPro" id="IPR003018">
    <property type="entry name" value="GAF"/>
</dbReference>
<keyword evidence="5" id="KW-0902">Two-component regulatory system</keyword>
<dbReference type="Gene3D" id="3.30.450.40">
    <property type="match status" value="1"/>
</dbReference>
<evidence type="ECO:0000259" key="8">
    <source>
        <dbReference type="PROSITE" id="PS50109"/>
    </source>
</evidence>
<evidence type="ECO:0000256" key="2">
    <source>
        <dbReference type="ARBA" id="ARBA00012438"/>
    </source>
</evidence>
<dbReference type="EMBL" id="WKJO01000001">
    <property type="protein sequence ID" value="MRX22697.1"/>
    <property type="molecule type" value="Genomic_DNA"/>
</dbReference>
<evidence type="ECO:0000256" key="1">
    <source>
        <dbReference type="ARBA" id="ARBA00000085"/>
    </source>
</evidence>
<comment type="catalytic activity">
    <reaction evidence="1">
        <text>ATP + protein L-histidine = ADP + protein N-phospho-L-histidine.</text>
        <dbReference type="EC" id="2.7.13.3"/>
    </reaction>
</comment>
<dbReference type="PROSITE" id="PS50112">
    <property type="entry name" value="PAS"/>
    <property type="match status" value="1"/>
</dbReference>
<dbReference type="Pfam" id="PF13185">
    <property type="entry name" value="GAF_2"/>
    <property type="match status" value="1"/>
</dbReference>
<dbReference type="CDD" id="cd00082">
    <property type="entry name" value="HisKA"/>
    <property type="match status" value="1"/>
</dbReference>
<dbReference type="Pfam" id="PF00512">
    <property type="entry name" value="HisKA"/>
    <property type="match status" value="1"/>
</dbReference>
<evidence type="ECO:0000256" key="4">
    <source>
        <dbReference type="ARBA" id="ARBA00022777"/>
    </source>
</evidence>
<dbReference type="SUPFAM" id="SSF55785">
    <property type="entry name" value="PYP-like sensor domain (PAS domain)"/>
    <property type="match status" value="1"/>
</dbReference>
<dbReference type="Pfam" id="PF13426">
    <property type="entry name" value="PAS_9"/>
    <property type="match status" value="1"/>
</dbReference>
<keyword evidence="4" id="KW-0418">Kinase</keyword>
<dbReference type="InterPro" id="IPR050736">
    <property type="entry name" value="Sensor_HK_Regulatory"/>
</dbReference>
<dbReference type="SMART" id="SM00388">
    <property type="entry name" value="HisKA"/>
    <property type="match status" value="1"/>
</dbReference>
<dbReference type="Gene3D" id="3.40.50.2300">
    <property type="match status" value="1"/>
</dbReference>
<dbReference type="SUPFAM" id="SSF47384">
    <property type="entry name" value="Homodimeric domain of signal transducing histidine kinase"/>
    <property type="match status" value="1"/>
</dbReference>
<dbReference type="InterPro" id="IPR003594">
    <property type="entry name" value="HATPase_dom"/>
</dbReference>
<dbReference type="SMART" id="SM00387">
    <property type="entry name" value="HATPase_c"/>
    <property type="match status" value="1"/>
</dbReference>
<dbReference type="CDD" id="cd00156">
    <property type="entry name" value="REC"/>
    <property type="match status" value="1"/>
</dbReference>
<sequence>MLAFCPVFLASFMPSWSIVHVSGRRWHPAYGVSGMVRDTTQADDHRARRTVEQRRESTIETDGGQVRPRPEHTRGAGGADHVRVLLVDDDESYTSLVAAQVRRVEDGFEFEFASSAAEAREVFDETDIDCVVSDYEMHPEDGISLLTSLRERDSGIPLVLLTGRRDASLVESAIDAGATDVMFKDRGSAVAMRLANRIRHAVEQRRTRQQAERRARLSETVRKVGQRLVRASSDTDLFEQVCETLVDDGHCSLAWVGEPNPETNRVDPVAMAGTGTSYVENMVVETDGGAQSRGPIGRVLRSGRPQATADIETDPSFEPWRDDALEHGLRSSLSVPLTRGDEEWGVLTVYAERPNVFDGPERELLVELSNDIAHALHRIELQSRLRGYKEAVNRAGHTIYLTDQTGTIQWVNTAFEQVTGYDADEVVGKNASVLKSGVHGSAFYQNLWQTILDGDVWRGRIINRKKNGDEYVANQTIAPIENDRGERYAFVAVNADVTGNHERIRSLQSSQRRLARRNERLGTFADSVAHDLRDPLAIAGGNLELAKEGDIERLDTVSDQLDRMNELVDSMLDLAKKGKDTGELEPVSVAEAAEEAWRHVASDDATLSLDIDPNWELMADESRLVQLLENLFRNAVEHSDDGVRVTVGRCADGFTVADDGPGFPDDVADNPWAVGVSGNDGAGLGLALVERIASGHCWTVTLNSDLGGSVFEFRGVEVVSD</sequence>
<dbReference type="InterPro" id="IPR000014">
    <property type="entry name" value="PAS"/>
</dbReference>
<protein>
    <recommendedName>
        <fullName evidence="2">histidine kinase</fullName>
        <ecNumber evidence="2">2.7.13.3</ecNumber>
    </recommendedName>
</protein>
<dbReference type="InterPro" id="IPR036890">
    <property type="entry name" value="HATPase_C_sf"/>
</dbReference>
<dbReference type="EC" id="2.7.13.3" evidence="2"/>
<dbReference type="NCBIfam" id="TIGR00229">
    <property type="entry name" value="sensory_box"/>
    <property type="match status" value="1"/>
</dbReference>
<feature type="domain" description="PAS" evidence="10">
    <location>
        <begin position="384"/>
        <end position="430"/>
    </location>
</feature>
<dbReference type="SMART" id="SM00065">
    <property type="entry name" value="GAF"/>
    <property type="match status" value="1"/>
</dbReference>
<dbReference type="Gene3D" id="3.30.565.10">
    <property type="entry name" value="Histidine kinase-like ATPase, C-terminal domain"/>
    <property type="match status" value="1"/>
</dbReference>
<evidence type="ECO:0000256" key="3">
    <source>
        <dbReference type="ARBA" id="ARBA00022679"/>
    </source>
</evidence>
<dbReference type="InterPro" id="IPR011006">
    <property type="entry name" value="CheY-like_superfamily"/>
</dbReference>
<dbReference type="InterPro" id="IPR001789">
    <property type="entry name" value="Sig_transdc_resp-reg_receiver"/>
</dbReference>
<dbReference type="InterPro" id="IPR035965">
    <property type="entry name" value="PAS-like_dom_sf"/>
</dbReference>
<feature type="region of interest" description="Disordered" evidence="7">
    <location>
        <begin position="40"/>
        <end position="79"/>
    </location>
</feature>
<dbReference type="PROSITE" id="PS50110">
    <property type="entry name" value="RESPONSE_REGULATORY"/>
    <property type="match status" value="1"/>
</dbReference>
<evidence type="ECO:0000256" key="5">
    <source>
        <dbReference type="ARBA" id="ARBA00023012"/>
    </source>
</evidence>
<name>A0A6A8GKU1_9EURY</name>
<evidence type="ECO:0000256" key="7">
    <source>
        <dbReference type="SAM" id="MobiDB-lite"/>
    </source>
</evidence>
<dbReference type="InterPro" id="IPR003661">
    <property type="entry name" value="HisK_dim/P_dom"/>
</dbReference>
<dbReference type="SUPFAM" id="SSF55874">
    <property type="entry name" value="ATPase domain of HSP90 chaperone/DNA topoisomerase II/histidine kinase"/>
    <property type="match status" value="1"/>
</dbReference>
<evidence type="ECO:0000313" key="13">
    <source>
        <dbReference type="Proteomes" id="UP000439022"/>
    </source>
</evidence>
<dbReference type="InterPro" id="IPR000700">
    <property type="entry name" value="PAS-assoc_C"/>
</dbReference>
<evidence type="ECO:0000256" key="6">
    <source>
        <dbReference type="PROSITE-ProRule" id="PRU00169"/>
    </source>
</evidence>
<keyword evidence="6" id="KW-0597">Phosphoprotein</keyword>
<evidence type="ECO:0000313" key="12">
    <source>
        <dbReference type="EMBL" id="MRX22697.1"/>
    </source>
</evidence>
<dbReference type="SUPFAM" id="SSF52172">
    <property type="entry name" value="CheY-like"/>
    <property type="match status" value="1"/>
</dbReference>
<organism evidence="12 13">
    <name type="scientific">Haloferax litoreum</name>
    <dbReference type="NCBI Taxonomy" id="2666140"/>
    <lineage>
        <taxon>Archaea</taxon>
        <taxon>Methanobacteriati</taxon>
        <taxon>Methanobacteriota</taxon>
        <taxon>Stenosarchaea group</taxon>
        <taxon>Halobacteria</taxon>
        <taxon>Halobacteriales</taxon>
        <taxon>Haloferacaceae</taxon>
        <taxon>Haloferax</taxon>
    </lineage>
</organism>
<dbReference type="Gene3D" id="1.10.287.130">
    <property type="match status" value="1"/>
</dbReference>
<keyword evidence="13" id="KW-1185">Reference proteome</keyword>
<dbReference type="Proteomes" id="UP000439022">
    <property type="component" value="Unassembled WGS sequence"/>
</dbReference>
<proteinExistence type="predicted"/>
<reference evidence="12 13" key="1">
    <citation type="submission" date="2019-11" db="EMBL/GenBank/DDBJ databases">
        <title>Whole genome sequence of Haloferax sp. MBLA0076.</title>
        <authorList>
            <person name="Seo M.-J."/>
            <person name="Cho E.-S."/>
        </authorList>
    </citation>
    <scope>NUCLEOTIDE SEQUENCE [LARGE SCALE GENOMIC DNA]</scope>
    <source>
        <strain evidence="12 13">MBLA0076</strain>
    </source>
</reference>
<feature type="compositionally biased region" description="Basic and acidic residues" evidence="7">
    <location>
        <begin position="40"/>
        <end position="58"/>
    </location>
</feature>
<dbReference type="Gene3D" id="3.30.450.20">
    <property type="entry name" value="PAS domain"/>
    <property type="match status" value="1"/>
</dbReference>
<accession>A0A6A8GKU1</accession>
<dbReference type="PROSITE" id="PS50113">
    <property type="entry name" value="PAC"/>
    <property type="match status" value="1"/>
</dbReference>
<dbReference type="InterPro" id="IPR005467">
    <property type="entry name" value="His_kinase_dom"/>
</dbReference>
<feature type="modified residue" description="4-aspartylphosphate" evidence="6">
    <location>
        <position position="134"/>
    </location>
</feature>
<dbReference type="Pfam" id="PF02518">
    <property type="entry name" value="HATPase_c"/>
    <property type="match status" value="1"/>
</dbReference>
<comment type="caution">
    <text evidence="12">The sequence shown here is derived from an EMBL/GenBank/DDBJ whole genome shotgun (WGS) entry which is preliminary data.</text>
</comment>
<evidence type="ECO:0000259" key="9">
    <source>
        <dbReference type="PROSITE" id="PS50110"/>
    </source>
</evidence>
<feature type="region of interest" description="Disordered" evidence="7">
    <location>
        <begin position="288"/>
        <end position="316"/>
    </location>
</feature>
<feature type="domain" description="Response regulatory" evidence="9">
    <location>
        <begin position="83"/>
        <end position="199"/>
    </location>
</feature>